<dbReference type="OrthoDB" id="513091at2"/>
<feature type="region of interest" description="Disordered" evidence="1">
    <location>
        <begin position="277"/>
        <end position="308"/>
    </location>
</feature>
<evidence type="ECO:0000313" key="2">
    <source>
        <dbReference type="EMBL" id="BAY20253.1"/>
    </source>
</evidence>
<dbReference type="AlphaFoldDB" id="A0A1Z4GRX6"/>
<evidence type="ECO:0000256" key="1">
    <source>
        <dbReference type="SAM" id="MobiDB-lite"/>
    </source>
</evidence>
<keyword evidence="2" id="KW-0614">Plasmid</keyword>
<feature type="region of interest" description="Disordered" evidence="1">
    <location>
        <begin position="239"/>
        <end position="260"/>
    </location>
</feature>
<evidence type="ECO:0000313" key="3">
    <source>
        <dbReference type="Proteomes" id="UP000218287"/>
    </source>
</evidence>
<gene>
    <name evidence="2" type="ORF">NIES21_61230</name>
</gene>
<dbReference type="Proteomes" id="UP000218287">
    <property type="component" value="Plasmid Plasmid3 dna"/>
</dbReference>
<name>A0A1Z4GRX6_9CYAN</name>
<reference evidence="2 3" key="1">
    <citation type="submission" date="2017-06" db="EMBL/GenBank/DDBJ databases">
        <title>Genome sequencing of cyanobaciteial culture collection at National Institute for Environmental Studies (NIES).</title>
        <authorList>
            <person name="Hirose Y."/>
            <person name="Shimura Y."/>
            <person name="Fujisawa T."/>
            <person name="Nakamura Y."/>
            <person name="Kawachi M."/>
        </authorList>
    </citation>
    <scope>NUCLEOTIDE SEQUENCE [LARGE SCALE GENOMIC DNA]</scope>
    <source>
        <strain evidence="2 3">NIES-21</strain>
        <plasmid evidence="3">Plasmid3 dna</plasmid>
    </source>
</reference>
<geneLocation type="plasmid" evidence="3">
    <name>Plasmid3 dna</name>
</geneLocation>
<accession>A0A1Z4GRX6</accession>
<keyword evidence="3" id="KW-1185">Reference proteome</keyword>
<organism evidence="2 3">
    <name type="scientific">Anabaenopsis circularis NIES-21</name>
    <dbReference type="NCBI Taxonomy" id="1085406"/>
    <lineage>
        <taxon>Bacteria</taxon>
        <taxon>Bacillati</taxon>
        <taxon>Cyanobacteriota</taxon>
        <taxon>Cyanophyceae</taxon>
        <taxon>Nostocales</taxon>
        <taxon>Nodulariaceae</taxon>
        <taxon>Anabaenopsis</taxon>
    </lineage>
</organism>
<protein>
    <submittedName>
        <fullName evidence="2">Uncharacterized protein</fullName>
    </submittedName>
</protein>
<feature type="compositionally biased region" description="Basic and acidic residues" evidence="1">
    <location>
        <begin position="239"/>
        <end position="253"/>
    </location>
</feature>
<dbReference type="EMBL" id="AP018177">
    <property type="protein sequence ID" value="BAY20253.1"/>
    <property type="molecule type" value="Genomic_DNA"/>
</dbReference>
<proteinExistence type="predicted"/>
<sequence>MVAVKMPTAFPQELEEINAVAESKDLVLIYSPKLVKAMKELGVPHPAEAGIFINQLAYWQQSRYGYYTKDGTKWIYNSYEKWTSNQFTSLSPWQLGKMVRCLEELEIIKKTCFASVRRHLVSQPSEWHPHKTSSWITLNVERLVELTGCYPHCFGKSPEPLSDAEIANATTRDCIHNNTKLQTQFSSIYQENSISTQEGETLKKKDEGLKQDLDFDPWNDGQPLDSNHVVLKQETLQENKVSHEDSNSGRGGDDLQNFTNPEKVLNDDMQVEAIGNSDISRDGHYADESTAPGQGFKSPRPKPKSKQEVKEIWEIAPGRPYPVLLNWWADRKYKPQGGKWEADARGNAYAEFYNNRHKTTVVIFPEFLEYMQQVAQNCNQQLANGIKAILPSCFVARPEATDENVQQLMLNIQELVSKGVQVALPTSYPTPSCIQSMSFADAESKVIAPLQSLQALALETKKDEQLMEILKVKQITWKNVPMMRGKIEEWVKNTPGVVMTDDGPVAVDCE</sequence>